<sequence length="224" mass="24224">MKRRPLPVAAALAATAALLLTACGSGDDSSKDNDKIAGADTGDAGKSASPSASAEADALDRPKMTFPSDFKMVFDRTEPSESKEAAALNDAENFVRAINYGILQQDAEDAAYKFYSDPRGNAQAYAKKQIQQYIDGGWTVTGTQRYSGAKVDLASDGNRASVSFCDDDSKFYGKEIKSKKVLKTKPSNKDYYFFEIVMTTSNEAKGLWTAETIEVQKEATQCKA</sequence>
<proteinExistence type="predicted"/>
<accession>A0ABP6DG36</accession>
<evidence type="ECO:0008006" key="5">
    <source>
        <dbReference type="Google" id="ProtNLM"/>
    </source>
</evidence>
<comment type="caution">
    <text evidence="3">The sequence shown here is derived from an EMBL/GenBank/DDBJ whole genome shotgun (WGS) entry which is preliminary data.</text>
</comment>
<evidence type="ECO:0000313" key="3">
    <source>
        <dbReference type="EMBL" id="GAA2641230.1"/>
    </source>
</evidence>
<dbReference type="Proteomes" id="UP001500151">
    <property type="component" value="Unassembled WGS sequence"/>
</dbReference>
<dbReference type="PROSITE" id="PS51257">
    <property type="entry name" value="PROKAR_LIPOPROTEIN"/>
    <property type="match status" value="1"/>
</dbReference>
<feature type="signal peptide" evidence="2">
    <location>
        <begin position="1"/>
        <end position="22"/>
    </location>
</feature>
<dbReference type="EMBL" id="BAAASJ010000041">
    <property type="protein sequence ID" value="GAA2641230.1"/>
    <property type="molecule type" value="Genomic_DNA"/>
</dbReference>
<evidence type="ECO:0000313" key="4">
    <source>
        <dbReference type="Proteomes" id="UP001500151"/>
    </source>
</evidence>
<evidence type="ECO:0000256" key="2">
    <source>
        <dbReference type="SAM" id="SignalP"/>
    </source>
</evidence>
<name>A0ABP6DG36_9ACTN</name>
<evidence type="ECO:0000256" key="1">
    <source>
        <dbReference type="SAM" id="MobiDB-lite"/>
    </source>
</evidence>
<feature type="compositionally biased region" description="Low complexity" evidence="1">
    <location>
        <begin position="44"/>
        <end position="56"/>
    </location>
</feature>
<organism evidence="3 4">
    <name type="scientific">Streptomyces vastus</name>
    <dbReference type="NCBI Taxonomy" id="285451"/>
    <lineage>
        <taxon>Bacteria</taxon>
        <taxon>Bacillati</taxon>
        <taxon>Actinomycetota</taxon>
        <taxon>Actinomycetes</taxon>
        <taxon>Kitasatosporales</taxon>
        <taxon>Streptomycetaceae</taxon>
        <taxon>Streptomyces</taxon>
    </lineage>
</organism>
<gene>
    <name evidence="3" type="ORF">GCM10010307_42470</name>
</gene>
<feature type="chain" id="PRO_5047009559" description="Lipoprotein" evidence="2">
    <location>
        <begin position="23"/>
        <end position="224"/>
    </location>
</feature>
<reference evidence="4" key="1">
    <citation type="journal article" date="2019" name="Int. J. Syst. Evol. Microbiol.">
        <title>The Global Catalogue of Microorganisms (GCM) 10K type strain sequencing project: providing services to taxonomists for standard genome sequencing and annotation.</title>
        <authorList>
            <consortium name="The Broad Institute Genomics Platform"/>
            <consortium name="The Broad Institute Genome Sequencing Center for Infectious Disease"/>
            <person name="Wu L."/>
            <person name="Ma J."/>
        </authorList>
    </citation>
    <scope>NUCLEOTIDE SEQUENCE [LARGE SCALE GENOMIC DNA]</scope>
    <source>
        <strain evidence="4">JCM 4524</strain>
    </source>
</reference>
<keyword evidence="2" id="KW-0732">Signal</keyword>
<feature type="region of interest" description="Disordered" evidence="1">
    <location>
        <begin position="23"/>
        <end position="62"/>
    </location>
</feature>
<protein>
    <recommendedName>
        <fullName evidence="5">Lipoprotein</fullName>
    </recommendedName>
</protein>
<feature type="compositionally biased region" description="Basic and acidic residues" evidence="1">
    <location>
        <begin position="28"/>
        <end position="37"/>
    </location>
</feature>
<keyword evidence="4" id="KW-1185">Reference proteome</keyword>
<dbReference type="RefSeq" id="WP_344391991.1">
    <property type="nucleotide sequence ID" value="NZ_BAAASJ010000041.1"/>
</dbReference>